<proteinExistence type="predicted"/>
<dbReference type="PANTHER" id="PTHR35372">
    <property type="entry name" value="ATP BINDING PROTEIN-RELATED"/>
    <property type="match status" value="1"/>
</dbReference>
<dbReference type="GO" id="GO:0016787">
    <property type="term" value="F:hydrolase activity"/>
    <property type="evidence" value="ECO:0007669"/>
    <property type="project" value="UniProtKB-KW"/>
</dbReference>
<evidence type="ECO:0000256" key="2">
    <source>
        <dbReference type="ARBA" id="ARBA00022801"/>
    </source>
</evidence>
<organism evidence="6 7">
    <name type="scientific">Singulisphaera acidiphila (strain ATCC BAA-1392 / DSM 18658 / VKM B-2454 / MOB10)</name>
    <dbReference type="NCBI Taxonomy" id="886293"/>
    <lineage>
        <taxon>Bacteria</taxon>
        <taxon>Pseudomonadati</taxon>
        <taxon>Planctomycetota</taxon>
        <taxon>Planctomycetia</taxon>
        <taxon>Isosphaerales</taxon>
        <taxon>Isosphaeraceae</taxon>
        <taxon>Singulisphaera</taxon>
    </lineage>
</organism>
<keyword evidence="2" id="KW-0378">Hydrolase</keyword>
<evidence type="ECO:0000256" key="4">
    <source>
        <dbReference type="SAM" id="MobiDB-lite"/>
    </source>
</evidence>
<dbReference type="InterPro" id="IPR036388">
    <property type="entry name" value="WH-like_DNA-bd_sf"/>
</dbReference>
<dbReference type="NCBIfam" id="TIGR01613">
    <property type="entry name" value="primase_Cterm"/>
    <property type="match status" value="1"/>
</dbReference>
<dbReference type="SUPFAM" id="SSF46785">
    <property type="entry name" value="Winged helix' DNA-binding domain"/>
    <property type="match status" value="1"/>
</dbReference>
<dbReference type="GO" id="GO:0005524">
    <property type="term" value="F:ATP binding"/>
    <property type="evidence" value="ECO:0007669"/>
    <property type="project" value="UniProtKB-KW"/>
</dbReference>
<evidence type="ECO:0000313" key="7">
    <source>
        <dbReference type="Proteomes" id="UP000010798"/>
    </source>
</evidence>
<name>L0DGN2_SINAD</name>
<accession>L0DGN2</accession>
<evidence type="ECO:0000313" key="6">
    <source>
        <dbReference type="EMBL" id="AGA28417.1"/>
    </source>
</evidence>
<evidence type="ECO:0000256" key="3">
    <source>
        <dbReference type="ARBA" id="ARBA00022840"/>
    </source>
</evidence>
<dbReference type="InterPro" id="IPR027417">
    <property type="entry name" value="P-loop_NTPase"/>
</dbReference>
<dbReference type="OrthoDB" id="288091at2"/>
<dbReference type="Gene3D" id="3.40.50.300">
    <property type="entry name" value="P-loop containing nucleotide triphosphate hydrolases"/>
    <property type="match status" value="1"/>
</dbReference>
<feature type="compositionally biased region" description="Pro residues" evidence="4">
    <location>
        <begin position="298"/>
        <end position="307"/>
    </location>
</feature>
<dbReference type="KEGG" id="saci:Sinac_4213"/>
<dbReference type="InterPro" id="IPR051620">
    <property type="entry name" value="ORF904-like_C"/>
</dbReference>
<dbReference type="RefSeq" id="WP_015247545.1">
    <property type="nucleotide sequence ID" value="NC_019892.1"/>
</dbReference>
<feature type="domain" description="SF3 helicase" evidence="5">
    <location>
        <begin position="492"/>
        <end position="650"/>
    </location>
</feature>
<feature type="region of interest" description="Disordered" evidence="4">
    <location>
        <begin position="287"/>
        <end position="317"/>
    </location>
</feature>
<dbReference type="Gene3D" id="1.10.10.10">
    <property type="entry name" value="Winged helix-like DNA-binding domain superfamily/Winged helix DNA-binding domain"/>
    <property type="match status" value="1"/>
</dbReference>
<dbReference type="InterPro" id="IPR014015">
    <property type="entry name" value="Helicase_SF3_DNA-vir"/>
</dbReference>
<dbReference type="Pfam" id="PF09250">
    <property type="entry name" value="Prim-Pol"/>
    <property type="match status" value="1"/>
</dbReference>
<dbReference type="eggNOG" id="COG3378">
    <property type="taxonomic scope" value="Bacteria"/>
</dbReference>
<evidence type="ECO:0000259" key="5">
    <source>
        <dbReference type="PROSITE" id="PS51206"/>
    </source>
</evidence>
<dbReference type="InterPro" id="IPR006500">
    <property type="entry name" value="Helicase_put_C_phage/plasmid"/>
</dbReference>
<protein>
    <submittedName>
        <fullName evidence="6">Phage/plasmid primase, P4 family, C-terminal domain protein</fullName>
    </submittedName>
</protein>
<dbReference type="EMBL" id="CP003364">
    <property type="protein sequence ID" value="AGA28417.1"/>
    <property type="molecule type" value="Genomic_DNA"/>
</dbReference>
<dbReference type="Pfam" id="PF19263">
    <property type="entry name" value="DUF5906"/>
    <property type="match status" value="1"/>
</dbReference>
<dbReference type="PROSITE" id="PS51206">
    <property type="entry name" value="SF3_HELICASE_1"/>
    <property type="match status" value="1"/>
</dbReference>
<dbReference type="InterPro" id="IPR045455">
    <property type="entry name" value="NrS-1_pol-like_helicase"/>
</dbReference>
<feature type="compositionally biased region" description="Basic and acidic residues" evidence="4">
    <location>
        <begin position="287"/>
        <end position="296"/>
    </location>
</feature>
<dbReference type="AlphaFoldDB" id="L0DGN2"/>
<sequence length="779" mass="85852">MSKNALATALELLARGLWPIPITAPDAKGAVSAGKQPIGLEWGRERHTEESLRRVYAAHPRAGVGLKLGPQGGVVDLDVDNPEQAGPVLERIFGKDLPATLGWSSTRGCHLLFRWDDRLARYGKAIVKEGTHYPGLEIRLGWSAEDRQYQSVVPPSIGTDGTPRAWNEHDEILPLPDAFYADLDRHLLTQPPQVEPPKKIAPRPGAWSAEDRAIAYLARCEHAVSGQNGHDKAFKAACKVGPGFDLSPDAALRILLTHYNPRCAPPWSERELAHKVGEAYKVEPRRGWLLEDDRRPRPAPAPPPAKPPAEDEVGEADDDPHRLARLFLEAQSTADGIPILRYWLEEWHRWDGTHYQPISPSEIRAELVGAIKAEFDRIARETLKVVLKVTTGITANTLAAVQNLCMLSAKKCPAQPAWLGYEDEDLPDPREILPARNGLVHLPALSEGRDAVFAPTPLYFSPNTLGYDFNPDAPPPSEWLAFLKSLWGDDHESIATLQEWFGYLLTADTSQQKILMIVGPKRSGKGTIARLLAAVVGRQNVSSPTLSGLATNFGLAPLIGKTVAIFADARLSGRADSQVIVERLLSISGEDSQTIDRKHLSSWTGNLSTRFVLISNELPRLGDSSGAMPSRMVVLNLTRSFFGNEDTALTNRLLAELPSILLWSIAGWIRLRERGRFVQPESSRELLEDMEELSSPISGFIEECCDLGCGLRVEIRKIYGAWKEYCAEKGRDHPGDEQGFGRSLHAALPTLKTRRKGADGNRIREYEGIGLKALVTAAY</sequence>
<dbReference type="InterPro" id="IPR015330">
    <property type="entry name" value="DNA_primase/pol_bifunc_N"/>
</dbReference>
<dbReference type="Proteomes" id="UP000010798">
    <property type="component" value="Chromosome"/>
</dbReference>
<gene>
    <name evidence="6" type="ordered locus">Sinac_4213</name>
</gene>
<keyword evidence="3" id="KW-0067">ATP-binding</keyword>
<dbReference type="InterPro" id="IPR036390">
    <property type="entry name" value="WH_DNA-bd_sf"/>
</dbReference>
<dbReference type="STRING" id="886293.Sinac_4213"/>
<dbReference type="PANTHER" id="PTHR35372:SF2">
    <property type="entry name" value="SF3 HELICASE DOMAIN-CONTAINING PROTEIN"/>
    <property type="match status" value="1"/>
</dbReference>
<evidence type="ECO:0000256" key="1">
    <source>
        <dbReference type="ARBA" id="ARBA00022741"/>
    </source>
</evidence>
<keyword evidence="1" id="KW-0547">Nucleotide-binding</keyword>
<dbReference type="HOGENOM" id="CLU_362418_0_0_0"/>
<keyword evidence="7" id="KW-1185">Reference proteome</keyword>
<dbReference type="SMART" id="SM00943">
    <property type="entry name" value="Prim-Pol"/>
    <property type="match status" value="1"/>
</dbReference>
<reference evidence="6 7" key="1">
    <citation type="submission" date="2012-02" db="EMBL/GenBank/DDBJ databases">
        <title>Complete sequence of chromosome of Singulisphaera acidiphila DSM 18658.</title>
        <authorList>
            <consortium name="US DOE Joint Genome Institute (JGI-PGF)"/>
            <person name="Lucas S."/>
            <person name="Copeland A."/>
            <person name="Lapidus A."/>
            <person name="Glavina del Rio T."/>
            <person name="Dalin E."/>
            <person name="Tice H."/>
            <person name="Bruce D."/>
            <person name="Goodwin L."/>
            <person name="Pitluck S."/>
            <person name="Peters L."/>
            <person name="Ovchinnikova G."/>
            <person name="Chertkov O."/>
            <person name="Kyrpides N."/>
            <person name="Mavromatis K."/>
            <person name="Ivanova N."/>
            <person name="Brettin T."/>
            <person name="Detter J.C."/>
            <person name="Han C."/>
            <person name="Larimer F."/>
            <person name="Land M."/>
            <person name="Hauser L."/>
            <person name="Markowitz V."/>
            <person name="Cheng J.-F."/>
            <person name="Hugenholtz P."/>
            <person name="Woyke T."/>
            <person name="Wu D."/>
            <person name="Tindall B."/>
            <person name="Pomrenke H."/>
            <person name="Brambilla E."/>
            <person name="Klenk H.-P."/>
            <person name="Eisen J.A."/>
        </authorList>
    </citation>
    <scope>NUCLEOTIDE SEQUENCE [LARGE SCALE GENOMIC DNA]</scope>
    <source>
        <strain evidence="7">ATCC BAA-1392 / DSM 18658 / VKM B-2454 / MOB10</strain>
    </source>
</reference>
<dbReference type="SUPFAM" id="SSF52540">
    <property type="entry name" value="P-loop containing nucleoside triphosphate hydrolases"/>
    <property type="match status" value="1"/>
</dbReference>